<feature type="region of interest" description="Disordered" evidence="1">
    <location>
        <begin position="1"/>
        <end position="21"/>
    </location>
</feature>
<keyword evidence="2" id="KW-1133">Transmembrane helix</keyword>
<dbReference type="Pfam" id="PF01757">
    <property type="entry name" value="Acyl_transf_3"/>
    <property type="match status" value="1"/>
</dbReference>
<keyword evidence="2" id="KW-0472">Membrane</keyword>
<protein>
    <submittedName>
        <fullName evidence="4">Acyltransferase family protein</fullName>
    </submittedName>
</protein>
<feature type="transmembrane region" description="Helical" evidence="2">
    <location>
        <begin position="273"/>
        <end position="291"/>
    </location>
</feature>
<keyword evidence="5" id="KW-1185">Reference proteome</keyword>
<feature type="transmembrane region" description="Helical" evidence="2">
    <location>
        <begin position="170"/>
        <end position="188"/>
    </location>
</feature>
<keyword evidence="4" id="KW-0012">Acyltransferase</keyword>
<evidence type="ECO:0000313" key="4">
    <source>
        <dbReference type="EMBL" id="MFD0802362.1"/>
    </source>
</evidence>
<dbReference type="PANTHER" id="PTHR37312">
    <property type="entry name" value="MEMBRANE-BOUND ACYLTRANSFERASE YKRP-RELATED"/>
    <property type="match status" value="1"/>
</dbReference>
<evidence type="ECO:0000256" key="1">
    <source>
        <dbReference type="SAM" id="MobiDB-lite"/>
    </source>
</evidence>
<organism evidence="4 5">
    <name type="scientific">Streptomonospora algeriensis</name>
    <dbReference type="NCBI Taxonomy" id="995084"/>
    <lineage>
        <taxon>Bacteria</taxon>
        <taxon>Bacillati</taxon>
        <taxon>Actinomycetota</taxon>
        <taxon>Actinomycetes</taxon>
        <taxon>Streptosporangiales</taxon>
        <taxon>Nocardiopsidaceae</taxon>
        <taxon>Streptomonospora</taxon>
    </lineage>
</organism>
<feature type="transmembrane region" description="Helical" evidence="2">
    <location>
        <begin position="123"/>
        <end position="139"/>
    </location>
</feature>
<keyword evidence="2" id="KW-0812">Transmembrane</keyword>
<feature type="transmembrane region" description="Helical" evidence="2">
    <location>
        <begin position="56"/>
        <end position="77"/>
    </location>
</feature>
<keyword evidence="4" id="KW-0808">Transferase</keyword>
<dbReference type="EMBL" id="JBHTHR010000450">
    <property type="protein sequence ID" value="MFD0802362.1"/>
    <property type="molecule type" value="Genomic_DNA"/>
</dbReference>
<evidence type="ECO:0000313" key="5">
    <source>
        <dbReference type="Proteomes" id="UP001596956"/>
    </source>
</evidence>
<dbReference type="PANTHER" id="PTHR37312:SF1">
    <property type="entry name" value="MEMBRANE-BOUND ACYLTRANSFERASE YKRP-RELATED"/>
    <property type="match status" value="1"/>
</dbReference>
<feature type="transmembrane region" description="Helical" evidence="2">
    <location>
        <begin position="249"/>
        <end position="266"/>
    </location>
</feature>
<feature type="transmembrane region" description="Helical" evidence="2">
    <location>
        <begin position="146"/>
        <end position="164"/>
    </location>
</feature>
<proteinExistence type="predicted"/>
<dbReference type="GO" id="GO:0016746">
    <property type="term" value="F:acyltransferase activity"/>
    <property type="evidence" value="ECO:0007669"/>
    <property type="project" value="UniProtKB-KW"/>
</dbReference>
<dbReference type="InterPro" id="IPR052734">
    <property type="entry name" value="Nod_factor_acetyltransferase"/>
</dbReference>
<feature type="transmembrane region" description="Helical" evidence="2">
    <location>
        <begin position="89"/>
        <end position="111"/>
    </location>
</feature>
<feature type="domain" description="Acyltransferase 3" evidence="3">
    <location>
        <begin position="27"/>
        <end position="327"/>
    </location>
</feature>
<feature type="transmembrane region" description="Helical" evidence="2">
    <location>
        <begin position="311"/>
        <end position="332"/>
    </location>
</feature>
<dbReference type="Proteomes" id="UP001596956">
    <property type="component" value="Unassembled WGS sequence"/>
</dbReference>
<gene>
    <name evidence="4" type="ORF">ACFQZU_13705</name>
</gene>
<sequence length="363" mass="39872">MTTTIEHPHDVRGGEAPGQGRERDALLDNAKFLLIALVVIGHAIEPLTDDTRLADAAYYWVYLFHMPAFVLISGYLSKSFDGSWRRIDKLLTTVAAPYLIFWGVYALVSLAMGRDLPAGPLEPLWLTWFLAALFVWRLSVPVWNRIRWPFTVSIAVSLLSGAVATGDVLGASRIVSLLPFFVGGLVLQPRHLELLQRTRVRVWSAGLMLASAATCYLYLERLSREWIYWRESIADRGMELLPVGLPGRLMFMVLAFALTAAVLSLTPRRTTHATRLGALTMYVYLLHGLFVRGADALGWYDFAGSALGGHLALGATALGAVGVTYLLCTAWVRRATRWAVEPPVELMLRSGPAPGAAPESAPA</sequence>
<name>A0ABW3BH21_9ACTN</name>
<comment type="caution">
    <text evidence="4">The sequence shown here is derived from an EMBL/GenBank/DDBJ whole genome shotgun (WGS) entry which is preliminary data.</text>
</comment>
<dbReference type="InterPro" id="IPR002656">
    <property type="entry name" value="Acyl_transf_3_dom"/>
</dbReference>
<evidence type="ECO:0000256" key="2">
    <source>
        <dbReference type="SAM" id="Phobius"/>
    </source>
</evidence>
<evidence type="ECO:0000259" key="3">
    <source>
        <dbReference type="Pfam" id="PF01757"/>
    </source>
</evidence>
<accession>A0ABW3BH21</accession>
<feature type="compositionally biased region" description="Basic and acidic residues" evidence="1">
    <location>
        <begin position="1"/>
        <end position="13"/>
    </location>
</feature>
<feature type="non-terminal residue" evidence="4">
    <location>
        <position position="363"/>
    </location>
</feature>
<reference evidence="5" key="1">
    <citation type="journal article" date="2019" name="Int. J. Syst. Evol. Microbiol.">
        <title>The Global Catalogue of Microorganisms (GCM) 10K type strain sequencing project: providing services to taxonomists for standard genome sequencing and annotation.</title>
        <authorList>
            <consortium name="The Broad Institute Genomics Platform"/>
            <consortium name="The Broad Institute Genome Sequencing Center for Infectious Disease"/>
            <person name="Wu L."/>
            <person name="Ma J."/>
        </authorList>
    </citation>
    <scope>NUCLEOTIDE SEQUENCE [LARGE SCALE GENOMIC DNA]</scope>
    <source>
        <strain evidence="5">CCUG 63369</strain>
    </source>
</reference>
<feature type="transmembrane region" description="Helical" evidence="2">
    <location>
        <begin position="200"/>
        <end position="219"/>
    </location>
</feature>